<dbReference type="EMBL" id="KV454214">
    <property type="protein sequence ID" value="ODQ57015.1"/>
    <property type="molecule type" value="Genomic_DNA"/>
</dbReference>
<organism evidence="3 4">
    <name type="scientific">Wickerhamomyces anomalus (strain ATCC 58044 / CBS 1984 / NCYC 433 / NRRL Y-366-8)</name>
    <name type="common">Yeast</name>
    <name type="synonym">Hansenula anomala</name>
    <dbReference type="NCBI Taxonomy" id="683960"/>
    <lineage>
        <taxon>Eukaryota</taxon>
        <taxon>Fungi</taxon>
        <taxon>Dikarya</taxon>
        <taxon>Ascomycota</taxon>
        <taxon>Saccharomycotina</taxon>
        <taxon>Saccharomycetes</taxon>
        <taxon>Phaffomycetales</taxon>
        <taxon>Wickerhamomycetaceae</taxon>
        <taxon>Wickerhamomyces</taxon>
    </lineage>
</organism>
<dbReference type="Gene3D" id="3.60.10.10">
    <property type="entry name" value="Endonuclease/exonuclease/phosphatase"/>
    <property type="match status" value="1"/>
</dbReference>
<evidence type="ECO:0000256" key="1">
    <source>
        <dbReference type="SAM" id="Phobius"/>
    </source>
</evidence>
<dbReference type="STRING" id="683960.A0A1E3NV86"/>
<dbReference type="SMART" id="SM00128">
    <property type="entry name" value="IPPc"/>
    <property type="match status" value="1"/>
</dbReference>
<dbReference type="PANTHER" id="PTHR11200">
    <property type="entry name" value="INOSITOL 5-PHOSPHATASE"/>
    <property type="match status" value="1"/>
</dbReference>
<dbReference type="RefSeq" id="XP_019036222.1">
    <property type="nucleotide sequence ID" value="XM_019185202.1"/>
</dbReference>
<dbReference type="GO" id="GO:0004439">
    <property type="term" value="F:phosphatidylinositol-4,5-bisphosphate 5-phosphatase activity"/>
    <property type="evidence" value="ECO:0007669"/>
    <property type="project" value="TreeGrafter"/>
</dbReference>
<evidence type="ECO:0000259" key="2">
    <source>
        <dbReference type="SMART" id="SM00128"/>
    </source>
</evidence>
<feature type="transmembrane region" description="Helical" evidence="1">
    <location>
        <begin position="329"/>
        <end position="346"/>
    </location>
</feature>
<dbReference type="InterPro" id="IPR036691">
    <property type="entry name" value="Endo/exonu/phosph_ase_sf"/>
</dbReference>
<dbReference type="GeneID" id="30202448"/>
<protein>
    <recommendedName>
        <fullName evidence="2">Inositol polyphosphate-related phosphatase domain-containing protein</fullName>
    </recommendedName>
</protein>
<dbReference type="OrthoDB" id="62798at2759"/>
<reference evidence="3 4" key="1">
    <citation type="journal article" date="2016" name="Proc. Natl. Acad. Sci. U.S.A.">
        <title>Comparative genomics of biotechnologically important yeasts.</title>
        <authorList>
            <person name="Riley R."/>
            <person name="Haridas S."/>
            <person name="Wolfe K.H."/>
            <person name="Lopes M.R."/>
            <person name="Hittinger C.T."/>
            <person name="Goeker M."/>
            <person name="Salamov A.A."/>
            <person name="Wisecaver J.H."/>
            <person name="Long T.M."/>
            <person name="Calvey C.H."/>
            <person name="Aerts A.L."/>
            <person name="Barry K.W."/>
            <person name="Choi C."/>
            <person name="Clum A."/>
            <person name="Coughlan A.Y."/>
            <person name="Deshpande S."/>
            <person name="Douglass A.P."/>
            <person name="Hanson S.J."/>
            <person name="Klenk H.-P."/>
            <person name="LaButti K.M."/>
            <person name="Lapidus A."/>
            <person name="Lindquist E.A."/>
            <person name="Lipzen A.M."/>
            <person name="Meier-Kolthoff J.P."/>
            <person name="Ohm R.A."/>
            <person name="Otillar R.P."/>
            <person name="Pangilinan J.L."/>
            <person name="Peng Y."/>
            <person name="Rokas A."/>
            <person name="Rosa C.A."/>
            <person name="Scheuner C."/>
            <person name="Sibirny A.A."/>
            <person name="Slot J.C."/>
            <person name="Stielow J.B."/>
            <person name="Sun H."/>
            <person name="Kurtzman C.P."/>
            <person name="Blackwell M."/>
            <person name="Grigoriev I.V."/>
            <person name="Jeffries T.W."/>
        </authorList>
    </citation>
    <scope>NUCLEOTIDE SEQUENCE [LARGE SCALE GENOMIC DNA]</scope>
    <source>
        <strain evidence="4">ATCC 58044 / CBS 1984 / NCYC 433 / NRRL Y-366-8</strain>
    </source>
</reference>
<keyword evidence="1" id="KW-0472">Membrane</keyword>
<proteinExistence type="predicted"/>
<dbReference type="GO" id="GO:0046856">
    <property type="term" value="P:phosphatidylinositol dephosphorylation"/>
    <property type="evidence" value="ECO:0007669"/>
    <property type="project" value="InterPro"/>
</dbReference>
<dbReference type="SUPFAM" id="SSF56219">
    <property type="entry name" value="DNase I-like"/>
    <property type="match status" value="1"/>
</dbReference>
<feature type="domain" description="Inositol polyphosphate-related phosphatase" evidence="2">
    <location>
        <begin position="1"/>
        <end position="283"/>
    </location>
</feature>
<dbReference type="InterPro" id="IPR046985">
    <property type="entry name" value="IP5"/>
</dbReference>
<dbReference type="AlphaFoldDB" id="A0A1E3NV86"/>
<name>A0A1E3NV86_WICAA</name>
<evidence type="ECO:0000313" key="4">
    <source>
        <dbReference type="Proteomes" id="UP000094112"/>
    </source>
</evidence>
<keyword evidence="4" id="KW-1185">Reference proteome</keyword>
<gene>
    <name evidence="3" type="ORF">WICANDRAFT_81247</name>
</gene>
<evidence type="ECO:0000313" key="3">
    <source>
        <dbReference type="EMBL" id="ODQ57015.1"/>
    </source>
</evidence>
<dbReference type="InterPro" id="IPR000300">
    <property type="entry name" value="IPPc"/>
</dbReference>
<dbReference type="Proteomes" id="UP000094112">
    <property type="component" value="Unassembled WGS sequence"/>
</dbReference>
<sequence length="347" mass="39451">MSIPLFLFTFNCAKLPQTDFSKLQDALPSDHIPELFVFGFQELVPILDSTIPKEVNQRLFEINDSIHDVLSSKYPDSSSIHTINIHHLGAIGLIIMTPFQSSIKKIDNTVASCGLFYSSLKGAVATRLTLVKDSQETEFTFVVAHLSANEGYVERRNRDSWRLLRSLSFNDGWSVLKPKNHCFFMGDLNYRVALYGDELKRQIDESKVFIGFNEQDIHFDPTYKFNVGTSSYNSKRIASWCDRILYQKYNGNEKLIRYDKLPFLSSDHQPVFLSILVPFQAPPNAVNSLGYLIEGGEFMKSTYASKFGNYALIVSDSIIGLSLKSITTTSGRIVLIVMFLFILWLFK</sequence>
<dbReference type="Pfam" id="PF22669">
    <property type="entry name" value="Exo_endo_phos2"/>
    <property type="match status" value="1"/>
</dbReference>
<keyword evidence="1" id="KW-0812">Transmembrane</keyword>
<accession>A0A1E3NV86</accession>
<dbReference type="PANTHER" id="PTHR11200:SF275">
    <property type="entry name" value="LD06095P"/>
    <property type="match status" value="1"/>
</dbReference>
<keyword evidence="1" id="KW-1133">Transmembrane helix</keyword>